<dbReference type="OrthoDB" id="1955013at2"/>
<feature type="transmembrane region" description="Helical" evidence="1">
    <location>
        <begin position="90"/>
        <end position="113"/>
    </location>
</feature>
<keyword evidence="2" id="KW-0862">Zinc</keyword>
<keyword evidence="1" id="KW-0812">Transmembrane</keyword>
<keyword evidence="2" id="KW-0479">Metal-binding</keyword>
<keyword evidence="3" id="KW-1185">Reference proteome</keyword>
<proteinExistence type="predicted"/>
<organism evidence="2 3">
    <name type="scientific">Sediminibacillus albus</name>
    <dbReference type="NCBI Taxonomy" id="407036"/>
    <lineage>
        <taxon>Bacteria</taxon>
        <taxon>Bacillati</taxon>
        <taxon>Bacillota</taxon>
        <taxon>Bacilli</taxon>
        <taxon>Bacillales</taxon>
        <taxon>Bacillaceae</taxon>
        <taxon>Sediminibacillus</taxon>
    </lineage>
</organism>
<keyword evidence="1" id="KW-1133">Transmembrane helix</keyword>
<gene>
    <name evidence="2" type="ORF">SAMN05216243_2173</name>
</gene>
<dbReference type="EMBL" id="FNFL01000003">
    <property type="protein sequence ID" value="SDK17495.1"/>
    <property type="molecule type" value="Genomic_DNA"/>
</dbReference>
<dbReference type="Proteomes" id="UP000198694">
    <property type="component" value="Unassembled WGS sequence"/>
</dbReference>
<dbReference type="RefSeq" id="WP_093213941.1">
    <property type="nucleotide sequence ID" value="NZ_FNFL01000003.1"/>
</dbReference>
<name>A0A1G8ZT07_9BACI</name>
<accession>A0A1G8ZT07</accession>
<keyword evidence="1" id="KW-0472">Membrane</keyword>
<evidence type="ECO:0000313" key="3">
    <source>
        <dbReference type="Proteomes" id="UP000198694"/>
    </source>
</evidence>
<protein>
    <submittedName>
        <fullName evidence="2">Putative zinc-finger</fullName>
    </submittedName>
</protein>
<sequence length="148" mass="17126">MSHVQNELLFLYIEDNIDGRRNRQQIENHLETCEHCFASYLDLLEHWETPAGLTDSFTDITIEKVKLYQSYSHLAEQRPSSYRSRQARTLVHYLLAAALTLVLMAGGIFQGVLDLTDQSNLDKRPSLTDNIMQKTDSWLTQLLKGERQ</sequence>
<evidence type="ECO:0000313" key="2">
    <source>
        <dbReference type="EMBL" id="SDK17495.1"/>
    </source>
</evidence>
<dbReference type="GO" id="GO:0008270">
    <property type="term" value="F:zinc ion binding"/>
    <property type="evidence" value="ECO:0007669"/>
    <property type="project" value="UniProtKB-KW"/>
</dbReference>
<keyword evidence="2" id="KW-0863">Zinc-finger</keyword>
<dbReference type="STRING" id="407036.SAMN05216243_2173"/>
<dbReference type="AlphaFoldDB" id="A0A1G8ZT07"/>
<evidence type="ECO:0000256" key="1">
    <source>
        <dbReference type="SAM" id="Phobius"/>
    </source>
</evidence>
<reference evidence="2 3" key="1">
    <citation type="submission" date="2016-10" db="EMBL/GenBank/DDBJ databases">
        <authorList>
            <person name="de Groot N.N."/>
        </authorList>
    </citation>
    <scope>NUCLEOTIDE SEQUENCE [LARGE SCALE GENOMIC DNA]</scope>
    <source>
        <strain evidence="2 3">CGMCC 1.6502</strain>
    </source>
</reference>